<name>A0A9P0B6W2_BRAAE</name>
<dbReference type="PANTHER" id="PTHR33198">
    <property type="entry name" value="ANK_REP_REGION DOMAIN-CONTAINING PROTEIN-RELATED"/>
    <property type="match status" value="1"/>
</dbReference>
<protein>
    <submittedName>
        <fullName evidence="1">Uncharacterized protein</fullName>
    </submittedName>
</protein>
<dbReference type="InterPro" id="IPR006616">
    <property type="entry name" value="DM9_repeat"/>
</dbReference>
<organism evidence="1 2">
    <name type="scientific">Brassicogethes aeneus</name>
    <name type="common">Rape pollen beetle</name>
    <name type="synonym">Meligethes aeneus</name>
    <dbReference type="NCBI Taxonomy" id="1431903"/>
    <lineage>
        <taxon>Eukaryota</taxon>
        <taxon>Metazoa</taxon>
        <taxon>Ecdysozoa</taxon>
        <taxon>Arthropoda</taxon>
        <taxon>Hexapoda</taxon>
        <taxon>Insecta</taxon>
        <taxon>Pterygota</taxon>
        <taxon>Neoptera</taxon>
        <taxon>Endopterygota</taxon>
        <taxon>Coleoptera</taxon>
        <taxon>Polyphaga</taxon>
        <taxon>Cucujiformia</taxon>
        <taxon>Nitidulidae</taxon>
        <taxon>Meligethinae</taxon>
        <taxon>Brassicogethes</taxon>
    </lineage>
</organism>
<accession>A0A9P0B6W2</accession>
<dbReference type="EMBL" id="OV121136">
    <property type="protein sequence ID" value="CAH0556621.1"/>
    <property type="molecule type" value="Genomic_DNA"/>
</dbReference>
<dbReference type="Pfam" id="PF11901">
    <property type="entry name" value="DM9"/>
    <property type="match status" value="1"/>
</dbReference>
<sequence>MAGNTFPEFQPFKDEWPIYRERLDNYFIANFILEDRQKVAFLLLSIGDYTYKVLRNLMFPVPLQNMKYDTLVKVLNKHFTVEVNVWCERKKFFELKQGEGEAVADWFGRVKRVAIPCKFGNSMDYMMVNKFMTGLIQGKIQDRIFEEDINKSCAELVSLSAKLEKLTLLNPLAPMSKSAEKDHGYYWRDFYYGKIPEDAYCCGEDNTGKCYIGQCVYFPQGMFTGKLYEGARQCPVPAYGVKTNAHAMKILCCKNPNKMQWINNVCKSDNDFKDGSILIPESNPIYGGYDSKSNSRLMISRQKQNGEILIGVWRDGHLPYFAYRGSEASGGPFTYLTYNNIF</sequence>
<reference evidence="1" key="1">
    <citation type="submission" date="2021-12" db="EMBL/GenBank/DDBJ databases">
        <authorList>
            <person name="King R."/>
        </authorList>
    </citation>
    <scope>NUCLEOTIDE SEQUENCE</scope>
</reference>
<gene>
    <name evidence="1" type="ORF">MELIAE_LOCUS7521</name>
</gene>
<dbReference type="OrthoDB" id="6772644at2759"/>
<dbReference type="AlphaFoldDB" id="A0A9P0B6W2"/>
<evidence type="ECO:0000313" key="2">
    <source>
        <dbReference type="Proteomes" id="UP001154078"/>
    </source>
</evidence>
<proteinExistence type="predicted"/>
<evidence type="ECO:0000313" key="1">
    <source>
        <dbReference type="EMBL" id="CAH0556621.1"/>
    </source>
</evidence>
<keyword evidence="2" id="KW-1185">Reference proteome</keyword>
<dbReference type="Proteomes" id="UP001154078">
    <property type="component" value="Chromosome 5"/>
</dbReference>
<dbReference type="PANTHER" id="PTHR33198:SF19">
    <property type="entry name" value="CCHC-TYPE DOMAIN-CONTAINING PROTEIN"/>
    <property type="match status" value="1"/>
</dbReference>